<evidence type="ECO:0000313" key="15">
    <source>
        <dbReference type="Proteomes" id="UP001179121"/>
    </source>
</evidence>
<evidence type="ECO:0000256" key="7">
    <source>
        <dbReference type="ARBA" id="ARBA00022723"/>
    </source>
</evidence>
<dbReference type="EMBL" id="OX365700">
    <property type="protein sequence ID" value="CAI4030729.1"/>
    <property type="molecule type" value="Genomic_DNA"/>
</dbReference>
<keyword evidence="10" id="KW-0408">Iron</keyword>
<feature type="transmembrane region" description="Helical" evidence="12">
    <location>
        <begin position="222"/>
        <end position="243"/>
    </location>
</feature>
<proteinExistence type="inferred from homology"/>
<keyword evidence="15" id="KW-1185">Reference proteome</keyword>
<evidence type="ECO:0000256" key="13">
    <source>
        <dbReference type="SAM" id="SignalP"/>
    </source>
</evidence>
<dbReference type="GO" id="GO:0070069">
    <property type="term" value="C:cytochrome complex"/>
    <property type="evidence" value="ECO:0007669"/>
    <property type="project" value="InterPro"/>
</dbReference>
<accession>A0AA86MXJ9</accession>
<evidence type="ECO:0000256" key="5">
    <source>
        <dbReference type="ARBA" id="ARBA00022617"/>
    </source>
</evidence>
<dbReference type="GO" id="GO:0046872">
    <property type="term" value="F:metal ion binding"/>
    <property type="evidence" value="ECO:0007669"/>
    <property type="project" value="UniProtKB-KW"/>
</dbReference>
<dbReference type="RefSeq" id="WP_289267702.1">
    <property type="nucleotide sequence ID" value="NZ_OX365700.1"/>
</dbReference>
<evidence type="ECO:0000256" key="11">
    <source>
        <dbReference type="ARBA" id="ARBA00023136"/>
    </source>
</evidence>
<evidence type="ECO:0000256" key="2">
    <source>
        <dbReference type="ARBA" id="ARBA00009819"/>
    </source>
</evidence>
<feature type="transmembrane region" description="Helical" evidence="12">
    <location>
        <begin position="160"/>
        <end position="178"/>
    </location>
</feature>
<feature type="transmembrane region" description="Helical" evidence="12">
    <location>
        <begin position="124"/>
        <end position="148"/>
    </location>
</feature>
<keyword evidence="9 12" id="KW-1133">Transmembrane helix</keyword>
<feature type="transmembrane region" description="Helical" evidence="12">
    <location>
        <begin position="333"/>
        <end position="357"/>
    </location>
</feature>
<feature type="transmembrane region" description="Helical" evidence="12">
    <location>
        <begin position="363"/>
        <end position="382"/>
    </location>
</feature>
<dbReference type="Proteomes" id="UP001179121">
    <property type="component" value="Chromosome"/>
</dbReference>
<dbReference type="GO" id="GO:0009055">
    <property type="term" value="F:electron transfer activity"/>
    <property type="evidence" value="ECO:0007669"/>
    <property type="project" value="InterPro"/>
</dbReference>
<evidence type="ECO:0000256" key="4">
    <source>
        <dbReference type="ARBA" id="ARBA00022475"/>
    </source>
</evidence>
<keyword evidence="4" id="KW-1003">Cell membrane</keyword>
<feature type="transmembrane region" description="Helical" evidence="12">
    <location>
        <begin position="476"/>
        <end position="499"/>
    </location>
</feature>
<feature type="transmembrane region" description="Helical" evidence="12">
    <location>
        <begin position="394"/>
        <end position="413"/>
    </location>
</feature>
<reference evidence="14" key="1">
    <citation type="submission" date="2022-10" db="EMBL/GenBank/DDBJ databases">
        <authorList>
            <person name="Koch H."/>
        </authorList>
    </citation>
    <scope>NUCLEOTIDE SEQUENCE</scope>
    <source>
        <strain evidence="14">DNF</strain>
    </source>
</reference>
<feature type="transmembrane region" description="Helical" evidence="12">
    <location>
        <begin position="298"/>
        <end position="321"/>
    </location>
</feature>
<name>A0AA86MXJ9_9BACT</name>
<keyword evidence="7" id="KW-0479">Metal-binding</keyword>
<dbReference type="InterPro" id="IPR002585">
    <property type="entry name" value="Cyt-d_ubiquinol_oxidase_su_1"/>
</dbReference>
<feature type="transmembrane region" description="Helical" evidence="12">
    <location>
        <begin position="525"/>
        <end position="547"/>
    </location>
</feature>
<feature type="chain" id="PRO_5041657394" evidence="13">
    <location>
        <begin position="25"/>
        <end position="567"/>
    </location>
</feature>
<dbReference type="Pfam" id="PF01654">
    <property type="entry name" value="Cyt_bd_oxida_I"/>
    <property type="match status" value="1"/>
</dbReference>
<keyword evidence="5" id="KW-0349">Heme</keyword>
<evidence type="ECO:0000256" key="8">
    <source>
        <dbReference type="ARBA" id="ARBA00022982"/>
    </source>
</evidence>
<organism evidence="14 15">
    <name type="scientific">Nitrospira tepida</name>
    <dbReference type="NCBI Taxonomy" id="2973512"/>
    <lineage>
        <taxon>Bacteria</taxon>
        <taxon>Pseudomonadati</taxon>
        <taxon>Nitrospirota</taxon>
        <taxon>Nitrospiria</taxon>
        <taxon>Nitrospirales</taxon>
        <taxon>Nitrospiraceae</taxon>
        <taxon>Nitrospira</taxon>
    </lineage>
</organism>
<feature type="transmembrane region" description="Helical" evidence="12">
    <location>
        <begin position="91"/>
        <end position="112"/>
    </location>
</feature>
<feature type="transmembrane region" description="Helical" evidence="12">
    <location>
        <begin position="433"/>
        <end position="455"/>
    </location>
</feature>
<evidence type="ECO:0000256" key="3">
    <source>
        <dbReference type="ARBA" id="ARBA00022448"/>
    </source>
</evidence>
<dbReference type="KEGG" id="nti:DNFV4_01158"/>
<dbReference type="AlphaFoldDB" id="A0AA86MXJ9"/>
<keyword evidence="8" id="KW-0249">Electron transport</keyword>
<evidence type="ECO:0000256" key="12">
    <source>
        <dbReference type="SAM" id="Phobius"/>
    </source>
</evidence>
<comment type="similarity">
    <text evidence="2">Belongs to the cytochrome ubiquinol oxidase subunit 1 family.</text>
</comment>
<keyword evidence="13" id="KW-0732">Signal</keyword>
<dbReference type="GO" id="GO:0020037">
    <property type="term" value="F:heme binding"/>
    <property type="evidence" value="ECO:0007669"/>
    <property type="project" value="TreeGrafter"/>
</dbReference>
<dbReference type="PANTHER" id="PTHR30365:SF14">
    <property type="entry name" value="CYTOCHROME BD MENAQUINOL OXIDASE SUBUNIT I-RELATED"/>
    <property type="match status" value="1"/>
</dbReference>
<keyword evidence="6 12" id="KW-0812">Transmembrane</keyword>
<dbReference type="GO" id="GO:0016682">
    <property type="term" value="F:oxidoreductase activity, acting on diphenols and related substances as donors, oxygen as acceptor"/>
    <property type="evidence" value="ECO:0007669"/>
    <property type="project" value="TreeGrafter"/>
</dbReference>
<evidence type="ECO:0000256" key="6">
    <source>
        <dbReference type="ARBA" id="ARBA00022692"/>
    </source>
</evidence>
<sequence>MKGWHRNLLIAIGLLTVWGSAAYAQVPNPPAAEFPYTGNRTAVWIVAQLHILFAAFILGAPIFVVISEWLGYRKQDPRYDRLAKEVTKVTVILYSMTALTGGLFIFVLLATYPQFTTWLINHFFLIFAVIYPLLFISETIVLYLYFYTWDAMKGDKKGRHIALGVLLNLIGAVTLFVIDGPTAFMNTPAKAEGASIVEFIQSATLWDKVYNYSWMPMNLHRLVGNVTFGGFIAGLIAAYQFLGSKKEEDRAYYDWMGFVGNLIGVGALLFLPFMGYLLAYELCDYDASICPYMMADQLSMFFEMQGAMVGLIFLASNYYIWLSMKRIEGVERVRMSLFTLIAMIATPFVMTWAWTVYPAPDPTSLAFLAPLVVLPAILGKFIPMTVSSRTFIKLGFLMIVIGNAIWMTPHGFVPTGAKLVEELELPSEWNFLALMPAKNAAAFTLVFVTVLNYIMYNRAIRQGTIVWGKIDFASQFVLIFLAFSAIWTMGLMGAVRSLLRKYFHTYNLVPDFTPESYTPTLAYSAWWITAITLLFYIVVSFAIIVTLRASEPKGHAHEAKPVPAGAK</sequence>
<evidence type="ECO:0000256" key="9">
    <source>
        <dbReference type="ARBA" id="ARBA00022989"/>
    </source>
</evidence>
<dbReference type="GO" id="GO:0019646">
    <property type="term" value="P:aerobic electron transport chain"/>
    <property type="evidence" value="ECO:0007669"/>
    <property type="project" value="InterPro"/>
</dbReference>
<dbReference type="GO" id="GO:0005886">
    <property type="term" value="C:plasma membrane"/>
    <property type="evidence" value="ECO:0007669"/>
    <property type="project" value="UniProtKB-SubCell"/>
</dbReference>
<keyword evidence="3" id="KW-0813">Transport</keyword>
<protein>
    <submittedName>
        <fullName evidence="14">Uncharacterized protein</fullName>
    </submittedName>
</protein>
<feature type="transmembrane region" description="Helical" evidence="12">
    <location>
        <begin position="48"/>
        <end position="70"/>
    </location>
</feature>
<feature type="transmembrane region" description="Helical" evidence="12">
    <location>
        <begin position="255"/>
        <end position="278"/>
    </location>
</feature>
<feature type="signal peptide" evidence="13">
    <location>
        <begin position="1"/>
        <end position="24"/>
    </location>
</feature>
<gene>
    <name evidence="14" type="ORF">DNFV4_01158</name>
</gene>
<evidence type="ECO:0000313" key="14">
    <source>
        <dbReference type="EMBL" id="CAI4030729.1"/>
    </source>
</evidence>
<keyword evidence="11 12" id="KW-0472">Membrane</keyword>
<evidence type="ECO:0000256" key="10">
    <source>
        <dbReference type="ARBA" id="ARBA00023004"/>
    </source>
</evidence>
<dbReference type="PANTHER" id="PTHR30365">
    <property type="entry name" value="CYTOCHROME D UBIQUINOL OXIDASE"/>
    <property type="match status" value="1"/>
</dbReference>
<comment type="subcellular location">
    <subcellularLocation>
        <location evidence="1">Cell membrane</location>
        <topology evidence="1">Multi-pass membrane protein</topology>
    </subcellularLocation>
</comment>
<evidence type="ECO:0000256" key="1">
    <source>
        <dbReference type="ARBA" id="ARBA00004651"/>
    </source>
</evidence>